<protein>
    <recommendedName>
        <fullName evidence="5">ATP-grasp domain-containing protein</fullName>
    </recommendedName>
</protein>
<dbReference type="Proteomes" id="UP000327478">
    <property type="component" value="Chromosome"/>
</dbReference>
<evidence type="ECO:0008006" key="5">
    <source>
        <dbReference type="Google" id="ProtNLM"/>
    </source>
</evidence>
<gene>
    <name evidence="2" type="ORF">GFH30_10180</name>
    <name evidence="1" type="ORF">GHJ48_02965</name>
</gene>
<dbReference type="EMBL" id="CP045650">
    <property type="protein sequence ID" value="QGA11726.1"/>
    <property type="molecule type" value="Genomic_DNA"/>
</dbReference>
<sequence length="353" mass="41014">MIFGVLKPNMVITDIEKIFISVAQQKKHEAYVFIAKNIDFKNKRIKGKTLRNNKVVEEIFDFPDVVQNRLAVKEEDMESYLKLAELIPFANNRIGTKETVYKIMNKVEPLRKYLIEVLELNDFSVIKNSLNKYSKIICKPDASNQGKGIVTIKKNADVYIVKQMQEQHEYNLSELEEFTKKNLKRGYTVSPFLKSETHLGQTTVFRMHITRGKEGKWQLIKFFPYVNLNKEIDITNGMLGALITTREQLFLEQYYPSSVDKINLGIRQLFDDFNQNFQKQFAWRLDSIGLDLGITQDGDIYIYEVNVGPGVGFMAYSVACAQVDYYEWLAIKAQPPYKNNFLPQNLRKKIAKI</sequence>
<dbReference type="AlphaFoldDB" id="A0A5Q0P4P1"/>
<dbReference type="Pfam" id="PF14398">
    <property type="entry name" value="ATPgrasp_YheCD"/>
    <property type="match status" value="1"/>
</dbReference>
<dbReference type="RefSeq" id="WP_153372325.1">
    <property type="nucleotide sequence ID" value="NZ_CP045650.1"/>
</dbReference>
<dbReference type="InterPro" id="IPR026838">
    <property type="entry name" value="YheC/D"/>
</dbReference>
<proteinExistence type="predicted"/>
<dbReference type="SUPFAM" id="SSF56059">
    <property type="entry name" value="Glutathione synthetase ATP-binding domain-like"/>
    <property type="match status" value="1"/>
</dbReference>
<organism evidence="1 4">
    <name type="scientific">Acinetobacter wanghuae</name>
    <dbReference type="NCBI Taxonomy" id="2662362"/>
    <lineage>
        <taxon>Bacteria</taxon>
        <taxon>Pseudomonadati</taxon>
        <taxon>Pseudomonadota</taxon>
        <taxon>Gammaproteobacteria</taxon>
        <taxon>Moraxellales</taxon>
        <taxon>Moraxellaceae</taxon>
        <taxon>Acinetobacter</taxon>
    </lineage>
</organism>
<evidence type="ECO:0000313" key="1">
    <source>
        <dbReference type="EMBL" id="MQW91369.1"/>
    </source>
</evidence>
<reference evidence="3 4" key="1">
    <citation type="submission" date="2019-10" db="EMBL/GenBank/DDBJ databases">
        <authorList>
            <person name="Dong K."/>
        </authorList>
    </citation>
    <scope>NUCLEOTIDE SEQUENCE [LARGE SCALE GENOMIC DNA]</scope>
    <source>
        <strain evidence="3">dk386</strain>
        <strain evidence="2">Dk386</strain>
        <strain evidence="1">Dk771</strain>
        <strain evidence="4">dk771</strain>
    </source>
</reference>
<evidence type="ECO:0000313" key="2">
    <source>
        <dbReference type="EMBL" id="QGA11726.1"/>
    </source>
</evidence>
<dbReference type="EMBL" id="WITK01000003">
    <property type="protein sequence ID" value="MQW91369.1"/>
    <property type="molecule type" value="Genomic_DNA"/>
</dbReference>
<dbReference type="Proteomes" id="UP000480556">
    <property type="component" value="Unassembled WGS sequence"/>
</dbReference>
<accession>A0A5Q0P4P1</accession>
<name>A0A5Q0P4P1_9GAMM</name>
<keyword evidence="3" id="KW-1185">Reference proteome</keyword>
<evidence type="ECO:0000313" key="4">
    <source>
        <dbReference type="Proteomes" id="UP000480556"/>
    </source>
</evidence>
<evidence type="ECO:0000313" key="3">
    <source>
        <dbReference type="Proteomes" id="UP000327478"/>
    </source>
</evidence>